<name>A0A6J4HNI6_9BACT</name>
<gene>
    <name evidence="1" type="ORF">AVDCRST_MAG95-913</name>
</gene>
<dbReference type="EMBL" id="CADCTJ010000292">
    <property type="protein sequence ID" value="CAA9229244.1"/>
    <property type="molecule type" value="Genomic_DNA"/>
</dbReference>
<accession>A0A6J4HNI6</accession>
<sequence>MNRLFISGTLLTISASFICTSIDCTTYGNLLALRGWLVLLLRW</sequence>
<reference evidence="1" key="1">
    <citation type="submission" date="2020-02" db="EMBL/GenBank/DDBJ databases">
        <authorList>
            <person name="Meier V. D."/>
        </authorList>
    </citation>
    <scope>NUCLEOTIDE SEQUENCE</scope>
    <source>
        <strain evidence="1">AVDCRST_MAG95</strain>
    </source>
</reference>
<dbReference type="AlphaFoldDB" id="A0A6J4HNI6"/>
<evidence type="ECO:0000313" key="1">
    <source>
        <dbReference type="EMBL" id="CAA9229244.1"/>
    </source>
</evidence>
<proteinExistence type="predicted"/>
<organism evidence="1">
    <name type="scientific">uncultured Adhaeribacter sp</name>
    <dbReference type="NCBI Taxonomy" id="448109"/>
    <lineage>
        <taxon>Bacteria</taxon>
        <taxon>Pseudomonadati</taxon>
        <taxon>Bacteroidota</taxon>
        <taxon>Cytophagia</taxon>
        <taxon>Cytophagales</taxon>
        <taxon>Hymenobacteraceae</taxon>
        <taxon>Adhaeribacter</taxon>
        <taxon>environmental samples</taxon>
    </lineage>
</organism>
<protein>
    <submittedName>
        <fullName evidence="1">Uncharacterized protein</fullName>
    </submittedName>
</protein>